<gene>
    <name evidence="3" type="ORF">C0Q70_17473</name>
</gene>
<evidence type="ECO:0000256" key="1">
    <source>
        <dbReference type="SAM" id="MobiDB-lite"/>
    </source>
</evidence>
<protein>
    <recommendedName>
        <fullName evidence="2">Chitin-binding type-2 domain-containing protein</fullName>
    </recommendedName>
</protein>
<proteinExistence type="predicted"/>
<dbReference type="EMBL" id="PZQS01000011">
    <property type="protein sequence ID" value="PVD21674.1"/>
    <property type="molecule type" value="Genomic_DNA"/>
</dbReference>
<dbReference type="GO" id="GO:0005576">
    <property type="term" value="C:extracellular region"/>
    <property type="evidence" value="ECO:0007669"/>
    <property type="project" value="InterPro"/>
</dbReference>
<dbReference type="SMART" id="SM00494">
    <property type="entry name" value="ChtBD2"/>
    <property type="match status" value="1"/>
</dbReference>
<keyword evidence="4" id="KW-1185">Reference proteome</keyword>
<reference evidence="3 4" key="1">
    <citation type="submission" date="2018-04" db="EMBL/GenBank/DDBJ databases">
        <title>The genome of golden apple snail Pomacea canaliculata provides insight into stress tolerance and invasive adaptation.</title>
        <authorList>
            <person name="Liu C."/>
            <person name="Liu B."/>
            <person name="Ren Y."/>
            <person name="Zhang Y."/>
            <person name="Wang H."/>
            <person name="Li S."/>
            <person name="Jiang F."/>
            <person name="Yin L."/>
            <person name="Zhang G."/>
            <person name="Qian W."/>
            <person name="Fan W."/>
        </authorList>
    </citation>
    <scope>NUCLEOTIDE SEQUENCE [LARGE SCALE GENOMIC DNA]</scope>
    <source>
        <strain evidence="3">SZHN2017</strain>
        <tissue evidence="3">Muscle</tissue>
    </source>
</reference>
<evidence type="ECO:0000313" key="3">
    <source>
        <dbReference type="EMBL" id="PVD21674.1"/>
    </source>
</evidence>
<name>A0A2T7NKH9_POMCA</name>
<dbReference type="GO" id="GO:0008061">
    <property type="term" value="F:chitin binding"/>
    <property type="evidence" value="ECO:0007669"/>
    <property type="project" value="InterPro"/>
</dbReference>
<feature type="domain" description="Chitin-binding type-2" evidence="2">
    <location>
        <begin position="16"/>
        <end position="73"/>
    </location>
</feature>
<dbReference type="SUPFAM" id="SSF57625">
    <property type="entry name" value="Invertebrate chitin-binding proteins"/>
    <property type="match status" value="1"/>
</dbReference>
<sequence>MYQAAASGFVHRYCTEDCTGLASGQYGHCDLCNRFIYCDHNILQVTSCPKDYTHYDWTIGVCVHHWDSIPCPKDWKPAPRVRGSVNSGNYPPAGITSYGPEKTRLPKRGGQGLAESVPEDRKKASVYTAAGAPYEPPNTDPYPPVVEVPPPPPPPPTTTRATTTTATTTIAATTTTTTTTTNPPTTIAEAASSSGEAARLTAQKSCGTPCHAQCPTGPKAQVYVRCGDCCYMVCSPEGQLLREACPHPSVRAGQ</sequence>
<dbReference type="Pfam" id="PF01607">
    <property type="entry name" value="CBM_14"/>
    <property type="match status" value="1"/>
</dbReference>
<dbReference type="AlphaFoldDB" id="A0A2T7NKH9"/>
<evidence type="ECO:0000313" key="4">
    <source>
        <dbReference type="Proteomes" id="UP000245119"/>
    </source>
</evidence>
<organism evidence="3 4">
    <name type="scientific">Pomacea canaliculata</name>
    <name type="common">Golden apple snail</name>
    <dbReference type="NCBI Taxonomy" id="400727"/>
    <lineage>
        <taxon>Eukaryota</taxon>
        <taxon>Metazoa</taxon>
        <taxon>Spiralia</taxon>
        <taxon>Lophotrochozoa</taxon>
        <taxon>Mollusca</taxon>
        <taxon>Gastropoda</taxon>
        <taxon>Caenogastropoda</taxon>
        <taxon>Architaenioglossa</taxon>
        <taxon>Ampullarioidea</taxon>
        <taxon>Ampullariidae</taxon>
        <taxon>Pomacea</taxon>
    </lineage>
</organism>
<comment type="caution">
    <text evidence="3">The sequence shown here is derived from an EMBL/GenBank/DDBJ whole genome shotgun (WGS) entry which is preliminary data.</text>
</comment>
<dbReference type="InterPro" id="IPR036508">
    <property type="entry name" value="Chitin-bd_dom_sf"/>
</dbReference>
<evidence type="ECO:0000259" key="2">
    <source>
        <dbReference type="SMART" id="SM00494"/>
    </source>
</evidence>
<feature type="region of interest" description="Disordered" evidence="1">
    <location>
        <begin position="86"/>
        <end position="141"/>
    </location>
</feature>
<dbReference type="InterPro" id="IPR002557">
    <property type="entry name" value="Chitin-bd_dom"/>
</dbReference>
<accession>A0A2T7NKH9</accession>
<dbReference type="Proteomes" id="UP000245119">
    <property type="component" value="Linkage Group LG11"/>
</dbReference>